<protein>
    <submittedName>
        <fullName evidence="6">IclR family transcriptional regulator</fullName>
    </submittedName>
</protein>
<dbReference type="InterPro" id="IPR014757">
    <property type="entry name" value="Tscrpt_reg_IclR_C"/>
</dbReference>
<dbReference type="SUPFAM" id="SSF46785">
    <property type="entry name" value="Winged helix' DNA-binding domain"/>
    <property type="match status" value="1"/>
</dbReference>
<dbReference type="AlphaFoldDB" id="A0A3M0MDB5"/>
<evidence type="ECO:0000256" key="2">
    <source>
        <dbReference type="ARBA" id="ARBA00023125"/>
    </source>
</evidence>
<dbReference type="GO" id="GO:0045892">
    <property type="term" value="P:negative regulation of DNA-templated transcription"/>
    <property type="evidence" value="ECO:0007669"/>
    <property type="project" value="TreeGrafter"/>
</dbReference>
<feature type="domain" description="IclR-ED" evidence="5">
    <location>
        <begin position="114"/>
        <end position="305"/>
    </location>
</feature>
<dbReference type="GO" id="GO:0003677">
    <property type="term" value="F:DNA binding"/>
    <property type="evidence" value="ECO:0007669"/>
    <property type="project" value="UniProtKB-KW"/>
</dbReference>
<dbReference type="InterPro" id="IPR050707">
    <property type="entry name" value="HTH_MetabolicPath_Reg"/>
</dbReference>
<keyword evidence="1" id="KW-0805">Transcription regulation</keyword>
<evidence type="ECO:0000259" key="5">
    <source>
        <dbReference type="PROSITE" id="PS51078"/>
    </source>
</evidence>
<keyword evidence="7" id="KW-1185">Reference proteome</keyword>
<organism evidence="6 7">
    <name type="scientific">Paracoccus alkanivorans</name>
    <dbReference type="NCBI Taxonomy" id="2116655"/>
    <lineage>
        <taxon>Bacteria</taxon>
        <taxon>Pseudomonadati</taxon>
        <taxon>Pseudomonadota</taxon>
        <taxon>Alphaproteobacteria</taxon>
        <taxon>Rhodobacterales</taxon>
        <taxon>Paracoccaceae</taxon>
        <taxon>Paracoccus</taxon>
    </lineage>
</organism>
<keyword evidence="2" id="KW-0238">DNA-binding</keyword>
<evidence type="ECO:0000313" key="7">
    <source>
        <dbReference type="Proteomes" id="UP000273516"/>
    </source>
</evidence>
<dbReference type="SMART" id="SM00346">
    <property type="entry name" value="HTH_ICLR"/>
    <property type="match status" value="1"/>
</dbReference>
<dbReference type="Proteomes" id="UP000273516">
    <property type="component" value="Unassembled WGS sequence"/>
</dbReference>
<dbReference type="Pfam" id="PF09339">
    <property type="entry name" value="HTH_IclR"/>
    <property type="match status" value="1"/>
</dbReference>
<dbReference type="Gene3D" id="1.10.10.10">
    <property type="entry name" value="Winged helix-like DNA-binding domain superfamily/Winged helix DNA-binding domain"/>
    <property type="match status" value="1"/>
</dbReference>
<evidence type="ECO:0000256" key="1">
    <source>
        <dbReference type="ARBA" id="ARBA00023015"/>
    </source>
</evidence>
<evidence type="ECO:0000256" key="3">
    <source>
        <dbReference type="ARBA" id="ARBA00023163"/>
    </source>
</evidence>
<dbReference type="PROSITE" id="PS51077">
    <property type="entry name" value="HTH_ICLR"/>
    <property type="match status" value="1"/>
</dbReference>
<dbReference type="Pfam" id="PF01614">
    <property type="entry name" value="IclR_C"/>
    <property type="match status" value="1"/>
</dbReference>
<dbReference type="SUPFAM" id="SSF55781">
    <property type="entry name" value="GAF domain-like"/>
    <property type="match status" value="1"/>
</dbReference>
<dbReference type="PANTHER" id="PTHR30136">
    <property type="entry name" value="HELIX-TURN-HELIX TRANSCRIPTIONAL REGULATOR, ICLR FAMILY"/>
    <property type="match status" value="1"/>
</dbReference>
<dbReference type="GO" id="GO:0003700">
    <property type="term" value="F:DNA-binding transcription factor activity"/>
    <property type="evidence" value="ECO:0007669"/>
    <property type="project" value="TreeGrafter"/>
</dbReference>
<dbReference type="EMBL" id="QOKZ01000003">
    <property type="protein sequence ID" value="RMC35621.1"/>
    <property type="molecule type" value="Genomic_DNA"/>
</dbReference>
<accession>A0A3M0MDB5</accession>
<feature type="domain" description="HTH iclR-type" evidence="4">
    <location>
        <begin position="51"/>
        <end position="113"/>
    </location>
</feature>
<dbReference type="InterPro" id="IPR029016">
    <property type="entry name" value="GAF-like_dom_sf"/>
</dbReference>
<dbReference type="InterPro" id="IPR036390">
    <property type="entry name" value="WH_DNA-bd_sf"/>
</dbReference>
<sequence>MFTSMNTRFQISHLSSFDRPEVFHLSVDGRDCLAHGNSRVVRDGTTMPIIVKQAANLLDLFEFFATTGRPASLAELSEHFGWPKSSTFNLITTLVERGFLYEPRPRQGFYPTPRWLNLAQEIAHAEPLPDSLQDFLRDLARLSKETVWLAGSAGQHAVFLSVIESPHAIRYTAQPGKRVPMHATATGQALLCQMPDQRRAVLLRNATYERFGSGTPMTAGEVEAIIQQSLKRGWFMSASAYSQDLGGVSVPLPLNGRMLSATVAGPLFRMGSLMEETAVQMQAAVKRHFGKDYFNRHLPALHQLP</sequence>
<evidence type="ECO:0000313" key="6">
    <source>
        <dbReference type="EMBL" id="RMC35621.1"/>
    </source>
</evidence>
<dbReference type="Gene3D" id="3.30.450.40">
    <property type="match status" value="1"/>
</dbReference>
<dbReference type="InterPro" id="IPR036388">
    <property type="entry name" value="WH-like_DNA-bd_sf"/>
</dbReference>
<gene>
    <name evidence="6" type="ORF">C9E81_10400</name>
</gene>
<evidence type="ECO:0000259" key="4">
    <source>
        <dbReference type="PROSITE" id="PS51077"/>
    </source>
</evidence>
<keyword evidence="3" id="KW-0804">Transcription</keyword>
<name>A0A3M0MDB5_9RHOB</name>
<reference evidence="6 7" key="1">
    <citation type="submission" date="2018-07" db="EMBL/GenBank/DDBJ databases">
        <authorList>
            <person name="Zhang Y."/>
            <person name="Wang L."/>
            <person name="Ma S."/>
        </authorList>
    </citation>
    <scope>NUCLEOTIDE SEQUENCE [LARGE SCALE GENOMIC DNA]</scope>
    <source>
        <strain evidence="6 7">4-2</strain>
    </source>
</reference>
<dbReference type="InterPro" id="IPR005471">
    <property type="entry name" value="Tscrpt_reg_IclR_N"/>
</dbReference>
<dbReference type="PANTHER" id="PTHR30136:SF35">
    <property type="entry name" value="HTH-TYPE TRANSCRIPTIONAL REGULATOR RV1719"/>
    <property type="match status" value="1"/>
</dbReference>
<dbReference type="OrthoDB" id="9807558at2"/>
<dbReference type="PROSITE" id="PS51078">
    <property type="entry name" value="ICLR_ED"/>
    <property type="match status" value="1"/>
</dbReference>
<comment type="caution">
    <text evidence="6">The sequence shown here is derived from an EMBL/GenBank/DDBJ whole genome shotgun (WGS) entry which is preliminary data.</text>
</comment>
<proteinExistence type="predicted"/>